<dbReference type="Pfam" id="PF12706">
    <property type="entry name" value="Lactamase_B_2"/>
    <property type="match status" value="1"/>
</dbReference>
<dbReference type="NCBIfam" id="NF041257">
    <property type="entry name" value="GntH_guanitoxin"/>
    <property type="match status" value="1"/>
</dbReference>
<dbReference type="Proteomes" id="UP000006695">
    <property type="component" value="Chromosome"/>
</dbReference>
<dbReference type="GO" id="GO:0051536">
    <property type="term" value="F:iron-sulfur cluster binding"/>
    <property type="evidence" value="ECO:0007669"/>
    <property type="project" value="UniProtKB-KW"/>
</dbReference>
<dbReference type="PANTHER" id="PTHR46018">
    <property type="entry name" value="ZINC PHOSPHODIESTERASE ELAC PROTEIN 1"/>
    <property type="match status" value="1"/>
</dbReference>
<evidence type="ECO:0000259" key="2">
    <source>
        <dbReference type="Pfam" id="PF12706"/>
    </source>
</evidence>
<feature type="domain" description="Metallo-beta-lactamase" evidence="2">
    <location>
        <begin position="93"/>
        <end position="325"/>
    </location>
</feature>
<dbReference type="InterPro" id="IPR036866">
    <property type="entry name" value="RibonucZ/Hydroxyglut_hydro"/>
</dbReference>
<reference evidence="3 4" key="1">
    <citation type="submission" date="2007-05" db="EMBL/GenBank/DDBJ databases">
        <title>Complete sequence of Geobacter uraniireducens Rf4.</title>
        <authorList>
            <consortium name="US DOE Joint Genome Institute"/>
            <person name="Copeland A."/>
            <person name="Lucas S."/>
            <person name="Lapidus A."/>
            <person name="Barry K."/>
            <person name="Detter J.C."/>
            <person name="Glavina del Rio T."/>
            <person name="Hammon N."/>
            <person name="Israni S."/>
            <person name="Dalin E."/>
            <person name="Tice H."/>
            <person name="Pitluck S."/>
            <person name="Chertkov O."/>
            <person name="Brettin T."/>
            <person name="Bruce D."/>
            <person name="Han C."/>
            <person name="Schmutz J."/>
            <person name="Larimer F."/>
            <person name="Land M."/>
            <person name="Hauser L."/>
            <person name="Kyrpides N."/>
            <person name="Mikhailova N."/>
            <person name="Shelobolina E."/>
            <person name="Aklujkar M."/>
            <person name="Lovley D."/>
            <person name="Richardson P."/>
        </authorList>
    </citation>
    <scope>NUCLEOTIDE SEQUENCE [LARGE SCALE GENOMIC DNA]</scope>
    <source>
        <strain evidence="3 4">Rf4</strain>
    </source>
</reference>
<keyword evidence="1" id="KW-0408">Iron</keyword>
<sequence length="421" mass="46195">MGKISRRDMLKISGLGIGACIAGNALGQVALASGDTNGQQTLNQSFQPGTALGPDEMRITFCGTWYTPRINQACNSIYVEVGGGENGKPLDQFVFDCGSGVVAKYVALGVPYSRMDKVFLTHLHGDHMSDLTTIYCFGPASDRKSALNVWGPSGDTKNEGTWFFCKKLLEMAKWHRESFSFLPTGYKGDGDGYDLKVKELRYMKNPGIAYHKNGVKISHFPAIHARDGSISYKLEWNGISMVFTGDTKPNNYVLEHAQGVDILIHEMAAPADVWTTKETGLKPGDEGYYKVLALNAEVIENSHTLQSAFGYIMSQTQPRLGVATHFPNDPDLIDPAYADIRCFYGGDVTIATDLLVITINKDKTIQQAMAVVPDYPWYKGDPLKGTLAHPKYHGPLAQFNNTLLANVIPADLYRACTTKKS</sequence>
<gene>
    <name evidence="3" type="ordered locus">Gura_2459</name>
</gene>
<organism evidence="3 4">
    <name type="scientific">Geotalea uraniireducens (strain Rf4)</name>
    <name type="common">Geobacter uraniireducens</name>
    <dbReference type="NCBI Taxonomy" id="351605"/>
    <lineage>
        <taxon>Bacteria</taxon>
        <taxon>Pseudomonadati</taxon>
        <taxon>Thermodesulfobacteriota</taxon>
        <taxon>Desulfuromonadia</taxon>
        <taxon>Geobacterales</taxon>
        <taxon>Geobacteraceae</taxon>
        <taxon>Geotalea</taxon>
    </lineage>
</organism>
<dbReference type="InterPro" id="IPR001279">
    <property type="entry name" value="Metallo-B-lactamas"/>
</dbReference>
<accession>A5G4C0</accession>
<evidence type="ECO:0000313" key="3">
    <source>
        <dbReference type="EMBL" id="ABQ26638.1"/>
    </source>
</evidence>
<proteinExistence type="predicted"/>
<dbReference type="STRING" id="351605.Gura_2459"/>
<protein>
    <submittedName>
        <fullName evidence="3">Beta-lactamase domain protein</fullName>
    </submittedName>
</protein>
<dbReference type="Gene3D" id="3.60.15.10">
    <property type="entry name" value="Ribonuclease Z/Hydroxyacylglutathione hydrolase-like"/>
    <property type="match status" value="1"/>
</dbReference>
<keyword evidence="1" id="KW-0479">Metal-binding</keyword>
<keyword evidence="1" id="KW-0411">Iron-sulfur</keyword>
<dbReference type="HOGENOM" id="CLU_670505_0_0_7"/>
<dbReference type="RefSeq" id="WP_011939328.1">
    <property type="nucleotide sequence ID" value="NC_009483.1"/>
</dbReference>
<dbReference type="GO" id="GO:0042781">
    <property type="term" value="F:3'-tRNA processing endoribonuclease activity"/>
    <property type="evidence" value="ECO:0007669"/>
    <property type="project" value="TreeGrafter"/>
</dbReference>
<evidence type="ECO:0000256" key="1">
    <source>
        <dbReference type="ARBA" id="ARBA00023014"/>
    </source>
</evidence>
<name>A5G4C0_GEOUR</name>
<dbReference type="EMBL" id="CP000698">
    <property type="protein sequence ID" value="ABQ26638.1"/>
    <property type="molecule type" value="Genomic_DNA"/>
</dbReference>
<dbReference type="AlphaFoldDB" id="A5G4C0"/>
<dbReference type="InterPro" id="IPR006311">
    <property type="entry name" value="TAT_signal"/>
</dbReference>
<evidence type="ECO:0000313" key="4">
    <source>
        <dbReference type="Proteomes" id="UP000006695"/>
    </source>
</evidence>
<dbReference type="PROSITE" id="PS51318">
    <property type="entry name" value="TAT"/>
    <property type="match status" value="1"/>
</dbReference>
<dbReference type="PANTHER" id="PTHR46018:SF2">
    <property type="entry name" value="ZINC PHOSPHODIESTERASE ELAC PROTEIN 1"/>
    <property type="match status" value="1"/>
</dbReference>
<keyword evidence="4" id="KW-1185">Reference proteome</keyword>
<dbReference type="KEGG" id="gur:Gura_2459"/>
<dbReference type="SUPFAM" id="SSF56281">
    <property type="entry name" value="Metallo-hydrolase/oxidoreductase"/>
    <property type="match status" value="1"/>
</dbReference>